<dbReference type="EMBL" id="MTSE01000009">
    <property type="protein sequence ID" value="OUJ72681.1"/>
    <property type="molecule type" value="Genomic_DNA"/>
</dbReference>
<evidence type="ECO:0000313" key="2">
    <source>
        <dbReference type="Proteomes" id="UP000194873"/>
    </source>
</evidence>
<accession>A0A243WD36</accession>
<keyword evidence="2" id="KW-1185">Reference proteome</keyword>
<gene>
    <name evidence="1" type="ORF">BXP70_17380</name>
</gene>
<organism evidence="1 2">
    <name type="scientific">Hymenobacter crusticola</name>
    <dbReference type="NCBI Taxonomy" id="1770526"/>
    <lineage>
        <taxon>Bacteria</taxon>
        <taxon>Pseudomonadati</taxon>
        <taxon>Bacteroidota</taxon>
        <taxon>Cytophagia</taxon>
        <taxon>Cytophagales</taxon>
        <taxon>Hymenobacteraceae</taxon>
        <taxon>Hymenobacter</taxon>
    </lineage>
</organism>
<reference evidence="1 2" key="1">
    <citation type="submission" date="2017-01" db="EMBL/GenBank/DDBJ databases">
        <title>A new Hymenobacter.</title>
        <authorList>
            <person name="Liang Y."/>
            <person name="Feng F."/>
        </authorList>
    </citation>
    <scope>NUCLEOTIDE SEQUENCE [LARGE SCALE GENOMIC DNA]</scope>
    <source>
        <strain evidence="1">MIMBbqt21</strain>
    </source>
</reference>
<dbReference type="Proteomes" id="UP000194873">
    <property type="component" value="Unassembled WGS sequence"/>
</dbReference>
<name>A0A243WD36_9BACT</name>
<comment type="caution">
    <text evidence="1">The sequence shown here is derived from an EMBL/GenBank/DDBJ whole genome shotgun (WGS) entry which is preliminary data.</text>
</comment>
<dbReference type="AlphaFoldDB" id="A0A243WD36"/>
<protein>
    <submittedName>
        <fullName evidence="1">Uncharacterized protein</fullName>
    </submittedName>
</protein>
<proteinExistence type="predicted"/>
<evidence type="ECO:0000313" key="1">
    <source>
        <dbReference type="EMBL" id="OUJ72681.1"/>
    </source>
</evidence>
<sequence length="102" mass="10112">MITFGVAKTLGLVVGVAVGRVVPVAGAFEVVLGAGVAEAGIAEPAAGLVGFAVVGVGVAFVEVAAGLGVGCWPNVGVVSSHKLRSPVGTQMRERSLIEEEKD</sequence>